<name>A0A3P7IRU3_STRVU</name>
<accession>A0A3P7IRU3</accession>
<gene>
    <name evidence="2" type="ORF">SVUK_LOCUS2085</name>
</gene>
<protein>
    <submittedName>
        <fullName evidence="2">Uncharacterized protein</fullName>
    </submittedName>
</protein>
<evidence type="ECO:0000313" key="3">
    <source>
        <dbReference type="Proteomes" id="UP000270094"/>
    </source>
</evidence>
<evidence type="ECO:0000256" key="1">
    <source>
        <dbReference type="SAM" id="MobiDB-lite"/>
    </source>
</evidence>
<feature type="compositionally biased region" description="Polar residues" evidence="1">
    <location>
        <begin position="36"/>
        <end position="49"/>
    </location>
</feature>
<organism evidence="2 3">
    <name type="scientific">Strongylus vulgaris</name>
    <name type="common">Blood worm</name>
    <dbReference type="NCBI Taxonomy" id="40348"/>
    <lineage>
        <taxon>Eukaryota</taxon>
        <taxon>Metazoa</taxon>
        <taxon>Ecdysozoa</taxon>
        <taxon>Nematoda</taxon>
        <taxon>Chromadorea</taxon>
        <taxon>Rhabditida</taxon>
        <taxon>Rhabditina</taxon>
        <taxon>Rhabditomorpha</taxon>
        <taxon>Strongyloidea</taxon>
        <taxon>Strongylidae</taxon>
        <taxon>Strongylus</taxon>
    </lineage>
</organism>
<sequence>MVVDQVGLGGSTAQQSERFVVPGPPHQGKVAARGASSDTNSRVVGQTKTPRVRDRNAELAESDTFAA</sequence>
<reference evidence="2 3" key="1">
    <citation type="submission" date="2018-11" db="EMBL/GenBank/DDBJ databases">
        <authorList>
            <consortium name="Pathogen Informatics"/>
        </authorList>
    </citation>
    <scope>NUCLEOTIDE SEQUENCE [LARGE SCALE GENOMIC DNA]</scope>
</reference>
<evidence type="ECO:0000313" key="2">
    <source>
        <dbReference type="EMBL" id="VDM67087.1"/>
    </source>
</evidence>
<dbReference type="EMBL" id="UYYB01004537">
    <property type="protein sequence ID" value="VDM67087.1"/>
    <property type="molecule type" value="Genomic_DNA"/>
</dbReference>
<feature type="region of interest" description="Disordered" evidence="1">
    <location>
        <begin position="1"/>
        <end position="67"/>
    </location>
</feature>
<dbReference type="AlphaFoldDB" id="A0A3P7IRU3"/>
<keyword evidence="3" id="KW-1185">Reference proteome</keyword>
<proteinExistence type="predicted"/>
<dbReference type="Proteomes" id="UP000270094">
    <property type="component" value="Unassembled WGS sequence"/>
</dbReference>